<keyword evidence="3" id="KW-1185">Reference proteome</keyword>
<dbReference type="AlphaFoldDB" id="A0AA39YME6"/>
<evidence type="ECO:0000313" key="3">
    <source>
        <dbReference type="Proteomes" id="UP001174936"/>
    </source>
</evidence>
<organism evidence="2 3">
    <name type="scientific">Cercophora newfieldiana</name>
    <dbReference type="NCBI Taxonomy" id="92897"/>
    <lineage>
        <taxon>Eukaryota</taxon>
        <taxon>Fungi</taxon>
        <taxon>Dikarya</taxon>
        <taxon>Ascomycota</taxon>
        <taxon>Pezizomycotina</taxon>
        <taxon>Sordariomycetes</taxon>
        <taxon>Sordariomycetidae</taxon>
        <taxon>Sordariales</taxon>
        <taxon>Lasiosphaeriaceae</taxon>
        <taxon>Cercophora</taxon>
    </lineage>
</organism>
<feature type="compositionally biased region" description="Low complexity" evidence="1">
    <location>
        <begin position="557"/>
        <end position="575"/>
    </location>
</feature>
<feature type="region of interest" description="Disordered" evidence="1">
    <location>
        <begin position="100"/>
        <end position="250"/>
    </location>
</feature>
<proteinExistence type="predicted"/>
<comment type="caution">
    <text evidence="2">The sequence shown here is derived from an EMBL/GenBank/DDBJ whole genome shotgun (WGS) entry which is preliminary data.</text>
</comment>
<evidence type="ECO:0000313" key="2">
    <source>
        <dbReference type="EMBL" id="KAK0655218.1"/>
    </source>
</evidence>
<dbReference type="EMBL" id="JAULSV010000001">
    <property type="protein sequence ID" value="KAK0655218.1"/>
    <property type="molecule type" value="Genomic_DNA"/>
</dbReference>
<sequence length="575" mass="63143">MSKHDSSSIWPWRAKQMLDFWDHLDRIPENDRAAHQTDALAVLKEEPSTKDTLERVEGLLNPNSRKDDGCWPDAWDSESKVHNSFKTALTNIKKFGAKIKNHSARVDRRPGSDAGPGAKGAALAQEGKGSEPRIQPTRNSLPESVHPSFEASIPNPSPQPMTPPRKRQLDSDDDDAEPQAEQARTTRPTSEPAPLTRQNLARFNKMGKKKSSDPSDDSSSTTSTTSKTGSTSTKFDDKGRRNGILKAHKNGILKARNNGILDERDSRLAKNLKDIRQQQAKSRASASPPESVYNNYVKRVDVAGNKATMIFTTGKLLLKECPTMHLAAYNLAFKNLPKDAGFNNGLSAPQPDFIEGLEKEEYRPFPVDDFIPEAALSKDNPYSITLPQIAGEWTGPDGDIKETNLQSAYYGAAMVYLRNKALAYMGKEDPPGHASVNTFATDGKTLNLFAHYAAPSEDHEGALKYHQCLVSSTSLTSSYESFKEGRKQLRNAQDQARAQSNALKDQLKEHYKQQRGGGDLHPVATGVPPLPVPAIEPLNAYEDEGDHEVVEQQRKASSSQSSHGSSAPVSKHGSC</sequence>
<gene>
    <name evidence="2" type="ORF">B0T16DRAFT_450942</name>
</gene>
<accession>A0AA39YME6</accession>
<name>A0AA39YME6_9PEZI</name>
<dbReference type="Proteomes" id="UP001174936">
    <property type="component" value="Unassembled WGS sequence"/>
</dbReference>
<feature type="compositionally biased region" description="Low complexity" evidence="1">
    <location>
        <begin position="217"/>
        <end position="233"/>
    </location>
</feature>
<reference evidence="2" key="1">
    <citation type="submission" date="2023-06" db="EMBL/GenBank/DDBJ databases">
        <title>Genome-scale phylogeny and comparative genomics of the fungal order Sordariales.</title>
        <authorList>
            <consortium name="Lawrence Berkeley National Laboratory"/>
            <person name="Hensen N."/>
            <person name="Bonometti L."/>
            <person name="Westerberg I."/>
            <person name="Brannstrom I.O."/>
            <person name="Guillou S."/>
            <person name="Cros-Aarteil S."/>
            <person name="Calhoun S."/>
            <person name="Haridas S."/>
            <person name="Kuo A."/>
            <person name="Mondo S."/>
            <person name="Pangilinan J."/>
            <person name="Riley R."/>
            <person name="Labutti K."/>
            <person name="Andreopoulos B."/>
            <person name="Lipzen A."/>
            <person name="Chen C."/>
            <person name="Yanf M."/>
            <person name="Daum C."/>
            <person name="Ng V."/>
            <person name="Clum A."/>
            <person name="Steindorff A."/>
            <person name="Ohm R."/>
            <person name="Martin F."/>
            <person name="Silar P."/>
            <person name="Natvig D."/>
            <person name="Lalanne C."/>
            <person name="Gautier V."/>
            <person name="Ament-Velasquez S.L."/>
            <person name="Kruys A."/>
            <person name="Hutchinson M.I."/>
            <person name="Powell A.J."/>
            <person name="Barry K."/>
            <person name="Miller A.N."/>
            <person name="Grigoriev I.V."/>
            <person name="Debuchy R."/>
            <person name="Gladieux P."/>
            <person name="Thoren M.H."/>
            <person name="Johannesson H."/>
        </authorList>
    </citation>
    <scope>NUCLEOTIDE SEQUENCE</scope>
    <source>
        <strain evidence="2">SMH2532-1</strain>
    </source>
</reference>
<feature type="region of interest" description="Disordered" evidence="1">
    <location>
        <begin position="512"/>
        <end position="575"/>
    </location>
</feature>
<evidence type="ECO:0000256" key="1">
    <source>
        <dbReference type="SAM" id="MobiDB-lite"/>
    </source>
</evidence>
<feature type="compositionally biased region" description="Basic residues" evidence="1">
    <location>
        <begin position="241"/>
        <end position="250"/>
    </location>
</feature>
<protein>
    <submittedName>
        <fullName evidence="2">Uncharacterized protein</fullName>
    </submittedName>
</protein>